<dbReference type="PANTHER" id="PTHR38459">
    <property type="entry name" value="PROPHAGE BACTOPRENOL-LINKED GLUCOSE TRANSLOCASE HOMOLOG"/>
    <property type="match status" value="1"/>
</dbReference>
<dbReference type="GO" id="GO:0000271">
    <property type="term" value="P:polysaccharide biosynthetic process"/>
    <property type="evidence" value="ECO:0007669"/>
    <property type="project" value="InterPro"/>
</dbReference>
<reference evidence="10 11" key="1">
    <citation type="submission" date="2017-06" db="EMBL/GenBank/DDBJ databases">
        <title>Sequencing and comparative analysis of myxobacterial genomes.</title>
        <authorList>
            <person name="Rupp O."/>
            <person name="Goesmann A."/>
            <person name="Sogaard-Andersen L."/>
        </authorList>
    </citation>
    <scope>NUCLEOTIDE SEQUENCE [LARGE SCALE GENOMIC DNA]</scope>
    <source>
        <strain evidence="10 11">DSM 14697</strain>
    </source>
</reference>
<evidence type="ECO:0000256" key="4">
    <source>
        <dbReference type="ARBA" id="ARBA00022692"/>
    </source>
</evidence>
<evidence type="ECO:0000259" key="9">
    <source>
        <dbReference type="Pfam" id="PF04138"/>
    </source>
</evidence>
<comment type="similarity">
    <text evidence="7">Belongs to the CDP-alcohol phosphatidyltransferase class-I family.</text>
</comment>
<dbReference type="KEGG" id="mmas:MYMAC_000491"/>
<feature type="transmembrane region" description="Helical" evidence="8">
    <location>
        <begin position="20"/>
        <end position="42"/>
    </location>
</feature>
<keyword evidence="3 7" id="KW-0808">Transferase</keyword>
<dbReference type="InterPro" id="IPR043130">
    <property type="entry name" value="CDP-OH_PTrfase_TM_dom"/>
</dbReference>
<dbReference type="Pfam" id="PF01066">
    <property type="entry name" value="CDP-OH_P_transf"/>
    <property type="match status" value="1"/>
</dbReference>
<feature type="transmembrane region" description="Helical" evidence="8">
    <location>
        <begin position="236"/>
        <end position="257"/>
    </location>
</feature>
<comment type="similarity">
    <text evidence="2">Belongs to the GtrA family.</text>
</comment>
<proteinExistence type="inferred from homology"/>
<dbReference type="InterPro" id="IPR007267">
    <property type="entry name" value="GtrA_DPMS_TM"/>
</dbReference>
<sequence length="416" mass="44923">MLENLMAWLTGNLSPSARIWTALAPAIVACAYFIGGLLLFCVRCAFKGIPRDEETLKRGNTGLVGYFLRHYFFWVIQPLWAVILRSGLPANALSMLSGLLGISSGVAVAAGRFALGGWLFLFAGILDVMDGRIARERKEANPAGAALDSVLDRYVDSAMLMGLAWYYRDTWVLLPALMALLGSSLVPYVRAKGEGLGVNVRDGAMQRLERVLFMGAGTALSPILEAVFWPEEKHPMHWLAVVGLVFVAVMSNVTALSRFRNLVKALAPKRQEARSGKAIIGLNALAGAVATAVDFALVLALVEWVGLLPAWATVLGCGLGAVVNYSLNRVFTFKSNGAVARQLARYSVVSGTSALLNAGGVALLTLHPQLAYALGWWVVRGVVYFAWNLPLQRDYVFNKDAAASEDALMEQRPHAA</sequence>
<dbReference type="Proteomes" id="UP000217343">
    <property type="component" value="Chromosome"/>
</dbReference>
<feature type="transmembrane region" description="Helical" evidence="8">
    <location>
        <begin position="63"/>
        <end position="84"/>
    </location>
</feature>
<evidence type="ECO:0000256" key="3">
    <source>
        <dbReference type="ARBA" id="ARBA00022679"/>
    </source>
</evidence>
<feature type="transmembrane region" description="Helical" evidence="8">
    <location>
        <begin position="308"/>
        <end position="331"/>
    </location>
</feature>
<protein>
    <submittedName>
        <fullName evidence="10">CDP-alcohol phosphatidyltransferase</fullName>
    </submittedName>
</protein>
<evidence type="ECO:0000256" key="5">
    <source>
        <dbReference type="ARBA" id="ARBA00022989"/>
    </source>
</evidence>
<evidence type="ECO:0000256" key="6">
    <source>
        <dbReference type="ARBA" id="ARBA00023136"/>
    </source>
</evidence>
<dbReference type="GO" id="GO:0016780">
    <property type="term" value="F:phosphotransferase activity, for other substituted phosphate groups"/>
    <property type="evidence" value="ECO:0007669"/>
    <property type="project" value="InterPro"/>
</dbReference>
<dbReference type="Gene3D" id="1.20.120.1760">
    <property type="match status" value="1"/>
</dbReference>
<evidence type="ECO:0000256" key="1">
    <source>
        <dbReference type="ARBA" id="ARBA00004141"/>
    </source>
</evidence>
<evidence type="ECO:0000313" key="11">
    <source>
        <dbReference type="Proteomes" id="UP000217343"/>
    </source>
</evidence>
<dbReference type="InterPro" id="IPR048254">
    <property type="entry name" value="CDP_ALCOHOL_P_TRANSF_CS"/>
</dbReference>
<evidence type="ECO:0000313" key="10">
    <source>
        <dbReference type="EMBL" id="ATB44908.1"/>
    </source>
</evidence>
<evidence type="ECO:0000256" key="2">
    <source>
        <dbReference type="ARBA" id="ARBA00009399"/>
    </source>
</evidence>
<keyword evidence="6 8" id="KW-0472">Membrane</keyword>
<dbReference type="GO" id="GO:0008654">
    <property type="term" value="P:phospholipid biosynthetic process"/>
    <property type="evidence" value="ECO:0007669"/>
    <property type="project" value="InterPro"/>
</dbReference>
<dbReference type="Pfam" id="PF04138">
    <property type="entry name" value="GtrA_DPMS_TM"/>
    <property type="match status" value="1"/>
</dbReference>
<evidence type="ECO:0000256" key="7">
    <source>
        <dbReference type="RuleBase" id="RU003750"/>
    </source>
</evidence>
<evidence type="ECO:0000256" key="8">
    <source>
        <dbReference type="SAM" id="Phobius"/>
    </source>
</evidence>
<keyword evidence="11" id="KW-1185">Reference proteome</keyword>
<gene>
    <name evidence="10" type="ORF">MYMAC_000491</name>
</gene>
<dbReference type="RefSeq" id="WP_095956890.1">
    <property type="nucleotide sequence ID" value="NZ_CP022203.1"/>
</dbReference>
<dbReference type="EMBL" id="CP022203">
    <property type="protein sequence ID" value="ATB44908.1"/>
    <property type="molecule type" value="Genomic_DNA"/>
</dbReference>
<comment type="subcellular location">
    <subcellularLocation>
        <location evidence="1">Membrane</location>
        <topology evidence="1">Multi-pass membrane protein</topology>
    </subcellularLocation>
</comment>
<dbReference type="AlphaFoldDB" id="A0A250JML6"/>
<dbReference type="InterPro" id="IPR051401">
    <property type="entry name" value="GtrA_CellWall_Glycosyl"/>
</dbReference>
<dbReference type="InterPro" id="IPR000462">
    <property type="entry name" value="CDP-OH_P_trans"/>
</dbReference>
<dbReference type="PROSITE" id="PS00379">
    <property type="entry name" value="CDP_ALCOHOL_P_TRANSF"/>
    <property type="match status" value="1"/>
</dbReference>
<feature type="transmembrane region" description="Helical" evidence="8">
    <location>
        <begin position="370"/>
        <end position="389"/>
    </location>
</feature>
<dbReference type="PANTHER" id="PTHR38459:SF1">
    <property type="entry name" value="PROPHAGE BACTOPRENOL-LINKED GLUCOSE TRANSLOCASE HOMOLOG"/>
    <property type="match status" value="1"/>
</dbReference>
<accession>A0A250JML6</accession>
<feature type="transmembrane region" description="Helical" evidence="8">
    <location>
        <begin position="278"/>
        <end position="302"/>
    </location>
</feature>
<dbReference type="OrthoDB" id="9785831at2"/>
<feature type="domain" description="GtrA/DPMS transmembrane" evidence="9">
    <location>
        <begin position="284"/>
        <end position="397"/>
    </location>
</feature>
<keyword evidence="4 8" id="KW-0812">Transmembrane</keyword>
<name>A0A250JML6_9BACT</name>
<feature type="transmembrane region" description="Helical" evidence="8">
    <location>
        <begin position="211"/>
        <end position="230"/>
    </location>
</feature>
<dbReference type="GO" id="GO:0005886">
    <property type="term" value="C:plasma membrane"/>
    <property type="evidence" value="ECO:0007669"/>
    <property type="project" value="TreeGrafter"/>
</dbReference>
<organism evidence="10 11">
    <name type="scientific">Corallococcus macrosporus DSM 14697</name>
    <dbReference type="NCBI Taxonomy" id="1189310"/>
    <lineage>
        <taxon>Bacteria</taxon>
        <taxon>Pseudomonadati</taxon>
        <taxon>Myxococcota</taxon>
        <taxon>Myxococcia</taxon>
        <taxon>Myxococcales</taxon>
        <taxon>Cystobacterineae</taxon>
        <taxon>Myxococcaceae</taxon>
        <taxon>Corallococcus</taxon>
    </lineage>
</organism>
<feature type="transmembrane region" description="Helical" evidence="8">
    <location>
        <begin position="343"/>
        <end position="364"/>
    </location>
</feature>
<feature type="transmembrane region" description="Helical" evidence="8">
    <location>
        <begin position="104"/>
        <end position="129"/>
    </location>
</feature>
<keyword evidence="5 8" id="KW-1133">Transmembrane helix</keyword>